<dbReference type="InterPro" id="IPR056412">
    <property type="entry name" value="Ig_CycH"/>
</dbReference>
<evidence type="ECO:0000259" key="7">
    <source>
        <dbReference type="Pfam" id="PF23892"/>
    </source>
</evidence>
<dbReference type="SUPFAM" id="SSF48452">
    <property type="entry name" value="TPR-like"/>
    <property type="match status" value="1"/>
</dbReference>
<name>A0A3N1P722_9GAMM</name>
<dbReference type="Pfam" id="PF23914">
    <property type="entry name" value="TPR_CcmH_CycH"/>
    <property type="match status" value="1"/>
</dbReference>
<dbReference type="PANTHER" id="PTHR47870:SF1">
    <property type="entry name" value="CYTOCHROME C-TYPE BIOGENESIS PROTEIN CCMH"/>
    <property type="match status" value="1"/>
</dbReference>
<keyword evidence="6" id="KW-0472">Membrane</keyword>
<feature type="domain" description="Cytochrome c-type biogenesis protein H TPR" evidence="8">
    <location>
        <begin position="113"/>
        <end position="269"/>
    </location>
</feature>
<evidence type="ECO:0000256" key="3">
    <source>
        <dbReference type="ARBA" id="ARBA00022748"/>
    </source>
</evidence>
<dbReference type="GO" id="GO:0017004">
    <property type="term" value="P:cytochrome complex assembly"/>
    <property type="evidence" value="ECO:0007669"/>
    <property type="project" value="UniProtKB-KW"/>
</dbReference>
<evidence type="ECO:0000256" key="6">
    <source>
        <dbReference type="SAM" id="Phobius"/>
    </source>
</evidence>
<comment type="subcellular location">
    <subcellularLocation>
        <location evidence="1">Cell envelope</location>
    </subcellularLocation>
</comment>
<feature type="transmembrane region" description="Helical" evidence="6">
    <location>
        <begin position="85"/>
        <end position="106"/>
    </location>
</feature>
<dbReference type="PANTHER" id="PTHR47870">
    <property type="entry name" value="CYTOCHROME C-TYPE BIOGENESIS PROTEIN CCMH"/>
    <property type="match status" value="1"/>
</dbReference>
<keyword evidence="2" id="KW-0677">Repeat</keyword>
<dbReference type="PROSITE" id="PS50005">
    <property type="entry name" value="TPR"/>
    <property type="match status" value="1"/>
</dbReference>
<dbReference type="RefSeq" id="WP_123422258.1">
    <property type="nucleotide sequence ID" value="NZ_RJUL01000009.1"/>
</dbReference>
<gene>
    <name evidence="9" type="ORF">EDC28_10936</name>
</gene>
<dbReference type="Proteomes" id="UP000268033">
    <property type="component" value="Unassembled WGS sequence"/>
</dbReference>
<dbReference type="InterPro" id="IPR056413">
    <property type="entry name" value="TPR_CcmH_CycH"/>
</dbReference>
<feature type="repeat" description="TPR" evidence="5">
    <location>
        <begin position="162"/>
        <end position="195"/>
    </location>
</feature>
<comment type="caution">
    <text evidence="9">The sequence shown here is derived from an EMBL/GenBank/DDBJ whole genome shotgun (WGS) entry which is preliminary data.</text>
</comment>
<sequence length="397" mass="42970">MLWLGLSMALMLLLAIAVVLVPYLSQQGPEQRQLNLALYKDRRLELTGELEQGLVDPSRFNELDSELKRSLLDDAEQHQGTGKALGWQVLLPGVLLMVALSAALYWRFGAWQQLSHWQEVMTELPSLAQKALRPEPGQNLTPQQMQDLALGIRTRLSQQDDTNAWVFLGRVGFALGQKELSVDAYQKALVSEPANSSALLGLAQVELLDGDKAGLETANNALKRLLAADPANHDALLLQGFVAYQKQDYNQALSLWQKLDNALPEGDPRKAMVAARVSDARSKLQGAGHRLLVKIDVATERKANLPPSATLFVYAKAPQGGPPLAAVRLPLSRLPTEVALSDATSMIPGRSLADASSYLVGARISQSGVVGQQQAGDLSGEIGPVDSSEKQVSLILK</sequence>
<dbReference type="STRING" id="584787.GCA_001247655_01469"/>
<evidence type="ECO:0000313" key="10">
    <source>
        <dbReference type="Proteomes" id="UP000268033"/>
    </source>
</evidence>
<dbReference type="Pfam" id="PF23892">
    <property type="entry name" value="Ig_CycH"/>
    <property type="match status" value="1"/>
</dbReference>
<dbReference type="InterPro" id="IPR051263">
    <property type="entry name" value="C-type_cytochrome_biogenesis"/>
</dbReference>
<evidence type="ECO:0000256" key="5">
    <source>
        <dbReference type="PROSITE-ProRule" id="PRU00339"/>
    </source>
</evidence>
<evidence type="ECO:0000313" key="9">
    <source>
        <dbReference type="EMBL" id="ROQ22550.1"/>
    </source>
</evidence>
<keyword evidence="3" id="KW-0201">Cytochrome c-type biogenesis</keyword>
<dbReference type="InterPro" id="IPR019734">
    <property type="entry name" value="TPR_rpt"/>
</dbReference>
<proteinExistence type="predicted"/>
<keyword evidence="10" id="KW-1185">Reference proteome</keyword>
<protein>
    <submittedName>
        <fullName evidence="9">Cytochrome c-type biogenesis protein CcmI</fullName>
    </submittedName>
</protein>
<keyword evidence="6" id="KW-1133">Transmembrane helix</keyword>
<dbReference type="InterPro" id="IPR011990">
    <property type="entry name" value="TPR-like_helical_dom_sf"/>
</dbReference>
<dbReference type="GO" id="GO:0005886">
    <property type="term" value="C:plasma membrane"/>
    <property type="evidence" value="ECO:0007669"/>
    <property type="project" value="TreeGrafter"/>
</dbReference>
<dbReference type="EMBL" id="RJUL01000009">
    <property type="protein sequence ID" value="ROQ22550.1"/>
    <property type="molecule type" value="Genomic_DNA"/>
</dbReference>
<evidence type="ECO:0000256" key="4">
    <source>
        <dbReference type="ARBA" id="ARBA00022803"/>
    </source>
</evidence>
<evidence type="ECO:0000259" key="8">
    <source>
        <dbReference type="Pfam" id="PF23914"/>
    </source>
</evidence>
<dbReference type="NCBIfam" id="TIGR03142">
    <property type="entry name" value="cytochro_ccmI"/>
    <property type="match status" value="1"/>
</dbReference>
<evidence type="ECO:0000256" key="2">
    <source>
        <dbReference type="ARBA" id="ARBA00022737"/>
    </source>
</evidence>
<organism evidence="9 10">
    <name type="scientific">Gallaecimonas pentaromativorans</name>
    <dbReference type="NCBI Taxonomy" id="584787"/>
    <lineage>
        <taxon>Bacteria</taxon>
        <taxon>Pseudomonadati</taxon>
        <taxon>Pseudomonadota</taxon>
        <taxon>Gammaproteobacteria</taxon>
        <taxon>Enterobacterales</taxon>
        <taxon>Gallaecimonadaceae</taxon>
        <taxon>Gallaecimonas</taxon>
    </lineage>
</organism>
<keyword evidence="4 5" id="KW-0802">TPR repeat</keyword>
<keyword evidence="6" id="KW-0812">Transmembrane</keyword>
<accession>A0A3N1P722</accession>
<dbReference type="Gene3D" id="1.25.40.10">
    <property type="entry name" value="Tetratricopeptide repeat domain"/>
    <property type="match status" value="1"/>
</dbReference>
<dbReference type="AlphaFoldDB" id="A0A3N1P722"/>
<feature type="domain" description="Cytochrome c-type biogenesis protein H Ig-like" evidence="7">
    <location>
        <begin position="293"/>
        <end position="392"/>
    </location>
</feature>
<reference evidence="9 10" key="1">
    <citation type="submission" date="2018-11" db="EMBL/GenBank/DDBJ databases">
        <title>Genomic Encyclopedia of Type Strains, Phase IV (KMG-IV): sequencing the most valuable type-strain genomes for metagenomic binning, comparative biology and taxonomic classification.</title>
        <authorList>
            <person name="Goeker M."/>
        </authorList>
    </citation>
    <scope>NUCLEOTIDE SEQUENCE [LARGE SCALE GENOMIC DNA]</scope>
    <source>
        <strain evidence="9 10">DSM 21945</strain>
    </source>
</reference>
<dbReference type="InterPro" id="IPR017560">
    <property type="entry name" value="Cyt_c_biogenesis_CcmI"/>
</dbReference>
<dbReference type="GO" id="GO:0030313">
    <property type="term" value="C:cell envelope"/>
    <property type="evidence" value="ECO:0007669"/>
    <property type="project" value="UniProtKB-SubCell"/>
</dbReference>
<evidence type="ECO:0000256" key="1">
    <source>
        <dbReference type="ARBA" id="ARBA00004196"/>
    </source>
</evidence>